<gene>
    <name evidence="1" type="ORF">EZS27_004200</name>
</gene>
<protein>
    <submittedName>
        <fullName evidence="1">Uncharacterized protein</fullName>
    </submittedName>
</protein>
<accession>A0A5J4SRC6</accession>
<reference evidence="1" key="1">
    <citation type="submission" date="2019-03" db="EMBL/GenBank/DDBJ databases">
        <title>Single cell metagenomics reveals metabolic interactions within the superorganism composed of flagellate Streblomastix strix and complex community of Bacteroidetes bacteria on its surface.</title>
        <authorList>
            <person name="Treitli S.C."/>
            <person name="Kolisko M."/>
            <person name="Husnik F."/>
            <person name="Keeling P."/>
            <person name="Hampl V."/>
        </authorList>
    </citation>
    <scope>NUCLEOTIDE SEQUENCE</scope>
    <source>
        <strain evidence="1">STM</strain>
    </source>
</reference>
<dbReference type="EMBL" id="SNRY01000070">
    <property type="protein sequence ID" value="KAA6348382.1"/>
    <property type="molecule type" value="Genomic_DNA"/>
</dbReference>
<evidence type="ECO:0000313" key="1">
    <source>
        <dbReference type="EMBL" id="KAA6348382.1"/>
    </source>
</evidence>
<dbReference type="AlphaFoldDB" id="A0A5J4SRC6"/>
<proteinExistence type="predicted"/>
<organism evidence="1">
    <name type="scientific">termite gut metagenome</name>
    <dbReference type="NCBI Taxonomy" id="433724"/>
    <lineage>
        <taxon>unclassified sequences</taxon>
        <taxon>metagenomes</taxon>
        <taxon>organismal metagenomes</taxon>
    </lineage>
</organism>
<comment type="caution">
    <text evidence="1">The sequence shown here is derived from an EMBL/GenBank/DDBJ whole genome shotgun (WGS) entry which is preliminary data.</text>
</comment>
<name>A0A5J4SRC6_9ZZZZ</name>
<sequence>MKALYIKLAMSVVCLLFSTTGLKAKVRYRLLTVSVPVAIVGGSPYEINISN</sequence>